<dbReference type="Gene3D" id="3.10.180.10">
    <property type="entry name" value="2,3-Dihydroxybiphenyl 1,2-Dioxygenase, domain 1"/>
    <property type="match status" value="1"/>
</dbReference>
<dbReference type="EMBL" id="JAOYEY010000032">
    <property type="protein sequence ID" value="MCV9885532.1"/>
    <property type="molecule type" value="Genomic_DNA"/>
</dbReference>
<organism evidence="2 3">
    <name type="scientific">Metabacillus halosaccharovorans</name>
    <dbReference type="NCBI Taxonomy" id="930124"/>
    <lineage>
        <taxon>Bacteria</taxon>
        <taxon>Bacillati</taxon>
        <taxon>Bacillota</taxon>
        <taxon>Bacilli</taxon>
        <taxon>Bacillales</taxon>
        <taxon>Bacillaceae</taxon>
        <taxon>Metabacillus</taxon>
    </lineage>
</organism>
<dbReference type="Pfam" id="PF00903">
    <property type="entry name" value="Glyoxalase"/>
    <property type="match status" value="1"/>
</dbReference>
<feature type="domain" description="VOC" evidence="1">
    <location>
        <begin position="17"/>
        <end position="125"/>
    </location>
</feature>
<dbReference type="InterPro" id="IPR037523">
    <property type="entry name" value="VOC_core"/>
</dbReference>
<proteinExistence type="predicted"/>
<evidence type="ECO:0000259" key="1">
    <source>
        <dbReference type="PROSITE" id="PS51819"/>
    </source>
</evidence>
<sequence length="125" mass="14418">MSLYNYIGGENKLFLDKIGGVFIPVSNIEQARDWYCDILDLPTDGEIHFGHIYVLPLNGQNIILDSKIFAPEHIHKVPAVQLLTDDIKRSYDYLKQKNVHITTEIENGHWFNFEDLDGNIIMVCK</sequence>
<accession>A0ABT3DEQ4</accession>
<comment type="caution">
    <text evidence="2">The sequence shown here is derived from an EMBL/GenBank/DDBJ whole genome shotgun (WGS) entry which is preliminary data.</text>
</comment>
<evidence type="ECO:0000313" key="3">
    <source>
        <dbReference type="Proteomes" id="UP001526147"/>
    </source>
</evidence>
<keyword evidence="3" id="KW-1185">Reference proteome</keyword>
<name>A0ABT3DEQ4_9BACI</name>
<dbReference type="RefSeq" id="WP_264142298.1">
    <property type="nucleotide sequence ID" value="NZ_JAOYEY010000032.1"/>
</dbReference>
<dbReference type="Proteomes" id="UP001526147">
    <property type="component" value="Unassembled WGS sequence"/>
</dbReference>
<dbReference type="InterPro" id="IPR004360">
    <property type="entry name" value="Glyas_Fos-R_dOase_dom"/>
</dbReference>
<dbReference type="InterPro" id="IPR029068">
    <property type="entry name" value="Glyas_Bleomycin-R_OHBP_Dase"/>
</dbReference>
<evidence type="ECO:0000313" key="2">
    <source>
        <dbReference type="EMBL" id="MCV9885532.1"/>
    </source>
</evidence>
<gene>
    <name evidence="2" type="ORF">OIH86_07690</name>
</gene>
<dbReference type="PROSITE" id="PS51819">
    <property type="entry name" value="VOC"/>
    <property type="match status" value="1"/>
</dbReference>
<reference evidence="2 3" key="1">
    <citation type="submission" date="2022-10" db="EMBL/GenBank/DDBJ databases">
        <title>Draft genome assembly of moderately radiation resistant bacterium Metabacillus halosaccharovorans.</title>
        <authorList>
            <person name="Pal S."/>
            <person name="Gopinathan A."/>
        </authorList>
    </citation>
    <scope>NUCLEOTIDE SEQUENCE [LARGE SCALE GENOMIC DNA]</scope>
    <source>
        <strain evidence="2 3">VITHBRA001</strain>
    </source>
</reference>
<protein>
    <submittedName>
        <fullName evidence="2">VOC family protein</fullName>
    </submittedName>
</protein>
<dbReference type="SUPFAM" id="SSF54593">
    <property type="entry name" value="Glyoxalase/Bleomycin resistance protein/Dihydroxybiphenyl dioxygenase"/>
    <property type="match status" value="1"/>
</dbReference>